<dbReference type="Gene3D" id="2.40.170.20">
    <property type="entry name" value="TonB-dependent receptor, beta-barrel domain"/>
    <property type="match status" value="1"/>
</dbReference>
<evidence type="ECO:0000256" key="3">
    <source>
        <dbReference type="ARBA" id="ARBA00022448"/>
    </source>
</evidence>
<evidence type="ECO:0000259" key="18">
    <source>
        <dbReference type="Pfam" id="PF00593"/>
    </source>
</evidence>
<feature type="chain" id="PRO_5046630272" evidence="17">
    <location>
        <begin position="23"/>
        <end position="730"/>
    </location>
</feature>
<evidence type="ECO:0000256" key="1">
    <source>
        <dbReference type="ARBA" id="ARBA00004571"/>
    </source>
</evidence>
<dbReference type="RefSeq" id="WP_325776266.1">
    <property type="nucleotide sequence ID" value="NZ_VTDN01000019.1"/>
</dbReference>
<evidence type="ECO:0000256" key="17">
    <source>
        <dbReference type="SAM" id="SignalP"/>
    </source>
</evidence>
<comment type="caution">
    <text evidence="20">The sequence shown here is derived from an EMBL/GenBank/DDBJ whole genome shotgun (WGS) entry which is preliminary data.</text>
</comment>
<dbReference type="InterPro" id="IPR010105">
    <property type="entry name" value="TonB_sidphr_rcpt"/>
</dbReference>
<evidence type="ECO:0000256" key="2">
    <source>
        <dbReference type="ARBA" id="ARBA00009810"/>
    </source>
</evidence>
<dbReference type="PROSITE" id="PS52016">
    <property type="entry name" value="TONB_DEPENDENT_REC_3"/>
    <property type="match status" value="1"/>
</dbReference>
<evidence type="ECO:0000256" key="7">
    <source>
        <dbReference type="ARBA" id="ARBA00022729"/>
    </source>
</evidence>
<keyword evidence="12 20" id="KW-0675">Receptor</keyword>
<evidence type="ECO:0000256" key="8">
    <source>
        <dbReference type="ARBA" id="ARBA00023004"/>
    </source>
</evidence>
<protein>
    <submittedName>
        <fullName evidence="20">TonB-dependent receptor</fullName>
    </submittedName>
</protein>
<dbReference type="InterPro" id="IPR039426">
    <property type="entry name" value="TonB-dep_rcpt-like"/>
</dbReference>
<feature type="signal peptide" evidence="17">
    <location>
        <begin position="1"/>
        <end position="22"/>
    </location>
</feature>
<dbReference type="NCBIfam" id="TIGR01783">
    <property type="entry name" value="TonB-siderophor"/>
    <property type="match status" value="1"/>
</dbReference>
<gene>
    <name evidence="20" type="ORF">I2F25_12650</name>
</gene>
<dbReference type="Proteomes" id="UP001339883">
    <property type="component" value="Unassembled WGS sequence"/>
</dbReference>
<dbReference type="SUPFAM" id="SSF56935">
    <property type="entry name" value="Porins"/>
    <property type="match status" value="1"/>
</dbReference>
<sequence length="730" mass="79899">MLQVKRLTLMIGAIILQTAAHSDDLMSSDTNSAVQQLNVIKVVASADASANGLMPSYAGGQVAVGGKVGLFGNQKNIDTPFNLTSYTNEYIQEHNARSVGDVLQGDPSVRLARGFGNFQESYFIRGFILGSDDTAYNGLYGILPRQYIPSQLFERVEVLKGASAFLNGSTPGNGGVGGAINLLPKRAKNEPMTRLTVGSDFNSGEVSADISRRFGTEKQFGIRVNTAFRDGNTSIDNEKASLGLFAVGLDYHNDRLRLSGDMGYSNNRLKATRPNVTLGNTVTSVPYAPKASSNFAQKWSYSNEEDIFGSYRAEYDLSDRITAYAAYGFRHGEEHNSIANLTLSNASTGAGTFYRFDNARKDDINTGELGLKMKAFTGSVEHDLVLSGSAFQQDTKNAYVMDYFNNIRNNLYQPTQSDQPTVLANAFKGNTLDNPKLTARNRLQSLALGDNLKAFDEKLILMLGGRYQKMVADSYTYNTSVNTRYSKGKFTPAVGLTYKLTPEIAVYGNYIEALTAGGTAPSTAIQSLGKQLSPYVSKQKEVGIKFDNQQFGLTADFFSTEKQRGIVNNSLYYVADGKDRHNGIELTTYGKVSDGVKLLGGATWLDAKQKETTSGTYDGKRVIGVPKFQANLETTWQLPIPNDISVNGRIVYTGASYADNANKLKVPSWTRFDLGAIYKTHISNIPTKFNFTVNNVFNKDYWASVGGYENYGYLNAGAPRTFMLSANFDF</sequence>
<dbReference type="InterPro" id="IPR000531">
    <property type="entry name" value="Beta-barrel_TonB"/>
</dbReference>
<evidence type="ECO:0000256" key="11">
    <source>
        <dbReference type="ARBA" id="ARBA00023136"/>
    </source>
</evidence>
<keyword evidence="7 17" id="KW-0732">Signal</keyword>
<dbReference type="Pfam" id="PF00593">
    <property type="entry name" value="TonB_dep_Rec_b-barrel"/>
    <property type="match status" value="1"/>
</dbReference>
<dbReference type="CDD" id="cd01347">
    <property type="entry name" value="ligand_gated_channel"/>
    <property type="match status" value="1"/>
</dbReference>
<feature type="short sequence motif" description="TonB C-terminal box" evidence="15">
    <location>
        <begin position="713"/>
        <end position="730"/>
    </location>
</feature>
<accession>A0ABU6DXG7</accession>
<evidence type="ECO:0000256" key="13">
    <source>
        <dbReference type="ARBA" id="ARBA00023237"/>
    </source>
</evidence>
<keyword evidence="3 14" id="KW-0813">Transport</keyword>
<comment type="similarity">
    <text evidence="2 14 16">Belongs to the TonB-dependent receptor family.</text>
</comment>
<evidence type="ECO:0000256" key="14">
    <source>
        <dbReference type="PROSITE-ProRule" id="PRU01360"/>
    </source>
</evidence>
<evidence type="ECO:0000256" key="15">
    <source>
        <dbReference type="PROSITE-ProRule" id="PRU10144"/>
    </source>
</evidence>
<keyword evidence="9" id="KW-0406">Ion transport</keyword>
<keyword evidence="8" id="KW-0408">Iron</keyword>
<comment type="subcellular location">
    <subcellularLocation>
        <location evidence="1 14">Cell outer membrane</location>
        <topology evidence="1 14">Multi-pass membrane protein</topology>
    </subcellularLocation>
</comment>
<evidence type="ECO:0000256" key="4">
    <source>
        <dbReference type="ARBA" id="ARBA00022452"/>
    </source>
</evidence>
<name>A0ABU6DXG7_9GAMM</name>
<keyword evidence="5" id="KW-0410">Iron transport</keyword>
<dbReference type="PROSITE" id="PS01156">
    <property type="entry name" value="TONB_DEPENDENT_REC_2"/>
    <property type="match status" value="1"/>
</dbReference>
<keyword evidence="11 14" id="KW-0472">Membrane</keyword>
<keyword evidence="13 14" id="KW-0998">Cell outer membrane</keyword>
<keyword evidence="6 14" id="KW-0812">Transmembrane</keyword>
<organism evidence="20 21">
    <name type="scientific">Acinetobacter pollinis</name>
    <dbReference type="NCBI Taxonomy" id="2605270"/>
    <lineage>
        <taxon>Bacteria</taxon>
        <taxon>Pseudomonadati</taxon>
        <taxon>Pseudomonadota</taxon>
        <taxon>Gammaproteobacteria</taxon>
        <taxon>Moraxellales</taxon>
        <taxon>Moraxellaceae</taxon>
        <taxon>Acinetobacter</taxon>
    </lineage>
</organism>
<dbReference type="PANTHER" id="PTHR32552">
    <property type="entry name" value="FERRICHROME IRON RECEPTOR-RELATED"/>
    <property type="match status" value="1"/>
</dbReference>
<evidence type="ECO:0000256" key="5">
    <source>
        <dbReference type="ARBA" id="ARBA00022496"/>
    </source>
</evidence>
<feature type="domain" description="TonB-dependent receptor plug" evidence="19">
    <location>
        <begin position="76"/>
        <end position="174"/>
    </location>
</feature>
<reference evidence="20 21" key="1">
    <citation type="submission" date="2019-08" db="EMBL/GenBank/DDBJ databases">
        <title>Five species of Acinetobacter isolated from floral nectar and animal pollinators.</title>
        <authorList>
            <person name="Hendry T.A."/>
        </authorList>
    </citation>
    <scope>NUCLEOTIDE SEQUENCE [LARGE SCALE GENOMIC DNA]</scope>
    <source>
        <strain evidence="20 21">MD18.27</strain>
    </source>
</reference>
<feature type="domain" description="TonB-dependent receptor-like beta-barrel" evidence="18">
    <location>
        <begin position="419"/>
        <end position="696"/>
    </location>
</feature>
<keyword evidence="21" id="KW-1185">Reference proteome</keyword>
<evidence type="ECO:0000256" key="6">
    <source>
        <dbReference type="ARBA" id="ARBA00022692"/>
    </source>
</evidence>
<dbReference type="InterPro" id="IPR012910">
    <property type="entry name" value="Plug_dom"/>
</dbReference>
<evidence type="ECO:0000256" key="10">
    <source>
        <dbReference type="ARBA" id="ARBA00023077"/>
    </source>
</evidence>
<evidence type="ECO:0000256" key="12">
    <source>
        <dbReference type="ARBA" id="ARBA00023170"/>
    </source>
</evidence>
<keyword evidence="10 16" id="KW-0798">TonB box</keyword>
<dbReference type="PANTHER" id="PTHR32552:SF82">
    <property type="entry name" value="FCUA PROTEIN"/>
    <property type="match status" value="1"/>
</dbReference>
<evidence type="ECO:0000259" key="19">
    <source>
        <dbReference type="Pfam" id="PF07715"/>
    </source>
</evidence>
<dbReference type="EMBL" id="VTDN01000019">
    <property type="protein sequence ID" value="MEB5477874.1"/>
    <property type="molecule type" value="Genomic_DNA"/>
</dbReference>
<dbReference type="InterPro" id="IPR037066">
    <property type="entry name" value="Plug_dom_sf"/>
</dbReference>
<keyword evidence="4 14" id="KW-1134">Transmembrane beta strand</keyword>
<proteinExistence type="inferred from homology"/>
<evidence type="ECO:0000256" key="16">
    <source>
        <dbReference type="RuleBase" id="RU003357"/>
    </source>
</evidence>
<dbReference type="Gene3D" id="2.170.130.10">
    <property type="entry name" value="TonB-dependent receptor, plug domain"/>
    <property type="match status" value="1"/>
</dbReference>
<dbReference type="InterPro" id="IPR036942">
    <property type="entry name" value="Beta-barrel_TonB_sf"/>
</dbReference>
<evidence type="ECO:0000256" key="9">
    <source>
        <dbReference type="ARBA" id="ARBA00023065"/>
    </source>
</evidence>
<evidence type="ECO:0000313" key="20">
    <source>
        <dbReference type="EMBL" id="MEB5477874.1"/>
    </source>
</evidence>
<dbReference type="InterPro" id="IPR010917">
    <property type="entry name" value="TonB_rcpt_CS"/>
</dbReference>
<dbReference type="Pfam" id="PF07715">
    <property type="entry name" value="Plug"/>
    <property type="match status" value="1"/>
</dbReference>
<evidence type="ECO:0000313" key="21">
    <source>
        <dbReference type="Proteomes" id="UP001339883"/>
    </source>
</evidence>